<dbReference type="InterPro" id="IPR003819">
    <property type="entry name" value="TauD/TfdA-like"/>
</dbReference>
<evidence type="ECO:0000256" key="5">
    <source>
        <dbReference type="ARBA" id="ARBA00023004"/>
    </source>
</evidence>
<dbReference type="InterPro" id="IPR051323">
    <property type="entry name" value="AtsK-like"/>
</dbReference>
<dbReference type="EMBL" id="CAEZYR010000009">
    <property type="protein sequence ID" value="CAB4730269.1"/>
    <property type="molecule type" value="Genomic_DNA"/>
</dbReference>
<keyword evidence="3" id="KW-0223">Dioxygenase</keyword>
<evidence type="ECO:0000313" key="8">
    <source>
        <dbReference type="EMBL" id="CAB4812094.1"/>
    </source>
</evidence>
<sequence length="268" mass="29857">MWVEPLTPTLGAVIHGIELAHADSAAIGIVREALLTHKVVFFRDQNLDDRAQRDFAACFGPLKRFPFGSPVDEAVPEVHAIVGGGERPKVGNADIWHSDATFLAAPPFGSVLRSVTLPSHGGDTLFADAAAAYDALSSRMQRMLDELTATHDFANSSAHRRPLHDEYPPVSHPVVRVHPDTGRRSLFVNRIFTSRIDQLTDRENEVLLPMLCDHIRSPDFQCRFTWHPGSVAFWDNRCTQHYAVADYREPRVMHRVVIDGTVPRAPTS</sequence>
<dbReference type="GO" id="GO:0005737">
    <property type="term" value="C:cytoplasm"/>
    <property type="evidence" value="ECO:0007669"/>
    <property type="project" value="TreeGrafter"/>
</dbReference>
<accession>A0A6J7M5K6</accession>
<reference evidence="10" key="1">
    <citation type="submission" date="2020-05" db="EMBL/GenBank/DDBJ databases">
        <authorList>
            <person name="Chiriac C."/>
            <person name="Salcher M."/>
            <person name="Ghai R."/>
            <person name="Kavagutti S V."/>
        </authorList>
    </citation>
    <scope>NUCLEOTIDE SEQUENCE</scope>
</reference>
<keyword evidence="2" id="KW-0479">Metal-binding</keyword>
<dbReference type="GO" id="GO:0016706">
    <property type="term" value="F:2-oxoglutarate-dependent dioxygenase activity"/>
    <property type="evidence" value="ECO:0007669"/>
    <property type="project" value="TreeGrafter"/>
</dbReference>
<keyword evidence="4" id="KW-0560">Oxidoreductase</keyword>
<dbReference type="SUPFAM" id="SSF51197">
    <property type="entry name" value="Clavaminate synthase-like"/>
    <property type="match status" value="1"/>
</dbReference>
<dbReference type="EMBL" id="CAFBOS010000002">
    <property type="protein sequence ID" value="CAB4976370.1"/>
    <property type="molecule type" value="Genomic_DNA"/>
</dbReference>
<evidence type="ECO:0000313" key="7">
    <source>
        <dbReference type="EMBL" id="CAB4730269.1"/>
    </source>
</evidence>
<evidence type="ECO:0000313" key="10">
    <source>
        <dbReference type="EMBL" id="CAB4976370.1"/>
    </source>
</evidence>
<evidence type="ECO:0000256" key="2">
    <source>
        <dbReference type="ARBA" id="ARBA00022723"/>
    </source>
</evidence>
<dbReference type="Pfam" id="PF02668">
    <property type="entry name" value="TauD"/>
    <property type="match status" value="1"/>
</dbReference>
<feature type="domain" description="TauD/TfdA-like" evidence="6">
    <location>
        <begin position="3"/>
        <end position="256"/>
    </location>
</feature>
<comment type="similarity">
    <text evidence="1">Belongs to the TfdA dioxygenase family.</text>
</comment>
<keyword evidence="5" id="KW-0408">Iron</keyword>
<evidence type="ECO:0000259" key="6">
    <source>
        <dbReference type="Pfam" id="PF02668"/>
    </source>
</evidence>
<evidence type="ECO:0000256" key="4">
    <source>
        <dbReference type="ARBA" id="ARBA00023002"/>
    </source>
</evidence>
<dbReference type="AlphaFoldDB" id="A0A6J7M5K6"/>
<organism evidence="10">
    <name type="scientific">freshwater metagenome</name>
    <dbReference type="NCBI Taxonomy" id="449393"/>
    <lineage>
        <taxon>unclassified sequences</taxon>
        <taxon>metagenomes</taxon>
        <taxon>ecological metagenomes</taxon>
    </lineage>
</organism>
<dbReference type="PANTHER" id="PTHR30468:SF1">
    <property type="entry name" value="ALPHA-KETOGLUTARATE-DEPENDENT SULFONATE DIOXYGENASE"/>
    <property type="match status" value="1"/>
</dbReference>
<evidence type="ECO:0000256" key="3">
    <source>
        <dbReference type="ARBA" id="ARBA00022964"/>
    </source>
</evidence>
<protein>
    <submittedName>
        <fullName evidence="10">Unannotated protein</fullName>
    </submittedName>
</protein>
<dbReference type="PANTHER" id="PTHR30468">
    <property type="entry name" value="ALPHA-KETOGLUTARATE-DEPENDENT SULFONATE DIOXYGENASE"/>
    <property type="match status" value="1"/>
</dbReference>
<name>A0A6J7M5K6_9ZZZZ</name>
<dbReference type="EMBL" id="CAFABA010000002">
    <property type="protein sequence ID" value="CAB4812094.1"/>
    <property type="molecule type" value="Genomic_DNA"/>
</dbReference>
<evidence type="ECO:0000256" key="1">
    <source>
        <dbReference type="ARBA" id="ARBA00005896"/>
    </source>
</evidence>
<dbReference type="GO" id="GO:0046872">
    <property type="term" value="F:metal ion binding"/>
    <property type="evidence" value="ECO:0007669"/>
    <property type="project" value="UniProtKB-KW"/>
</dbReference>
<dbReference type="Gene3D" id="3.60.130.10">
    <property type="entry name" value="Clavaminate synthase-like"/>
    <property type="match status" value="1"/>
</dbReference>
<dbReference type="InterPro" id="IPR042098">
    <property type="entry name" value="TauD-like_sf"/>
</dbReference>
<gene>
    <name evidence="7" type="ORF">UFOPK2754_00429</name>
    <name evidence="8" type="ORF">UFOPK3139_00054</name>
    <name evidence="9" type="ORF">UFOPK3543_02002</name>
    <name evidence="10" type="ORF">UFOPK3967_00076</name>
</gene>
<evidence type="ECO:0000313" key="9">
    <source>
        <dbReference type="EMBL" id="CAB4919592.1"/>
    </source>
</evidence>
<dbReference type="EMBL" id="CAFBMH010000084">
    <property type="protein sequence ID" value="CAB4919592.1"/>
    <property type="molecule type" value="Genomic_DNA"/>
</dbReference>
<proteinExistence type="inferred from homology"/>